<feature type="region of interest" description="Disordered" evidence="1">
    <location>
        <begin position="87"/>
        <end position="108"/>
    </location>
</feature>
<protein>
    <submittedName>
        <fullName evidence="2">Uncharacterized protein</fullName>
    </submittedName>
</protein>
<name>A0A8T2NSS9_9TELE</name>
<proteinExistence type="predicted"/>
<evidence type="ECO:0000313" key="2">
    <source>
        <dbReference type="EMBL" id="KAG9342616.1"/>
    </source>
</evidence>
<keyword evidence="3" id="KW-1185">Reference proteome</keyword>
<dbReference type="Proteomes" id="UP000824540">
    <property type="component" value="Unassembled WGS sequence"/>
</dbReference>
<comment type="caution">
    <text evidence="2">The sequence shown here is derived from an EMBL/GenBank/DDBJ whole genome shotgun (WGS) entry which is preliminary data.</text>
</comment>
<sequence>MDLVPTECWVQIDRSSDHPPPFLHSSMSPGLQEEERVSRGVVRAKQVGSKSDENDCTEGSREEARSVHSNHRGVEVQKGLYWFGWDSRGGRRKARPEGASLPARPSSLPKAEVWAPLPDSARLSLLALVCLSKEADPDGPGALVCRTSPLPDPFSTVYV</sequence>
<evidence type="ECO:0000313" key="3">
    <source>
        <dbReference type="Proteomes" id="UP000824540"/>
    </source>
</evidence>
<gene>
    <name evidence="2" type="ORF">JZ751_016053</name>
</gene>
<reference evidence="2" key="1">
    <citation type="thesis" date="2021" institute="BYU ScholarsArchive" country="Provo, UT, USA">
        <title>Applications of and Algorithms for Genome Assembly and Genomic Analyses with an Emphasis on Marine Teleosts.</title>
        <authorList>
            <person name="Pickett B.D."/>
        </authorList>
    </citation>
    <scope>NUCLEOTIDE SEQUENCE</scope>
    <source>
        <strain evidence="2">HI-2016</strain>
    </source>
</reference>
<dbReference type="EMBL" id="JAFBMS010000027">
    <property type="protein sequence ID" value="KAG9342616.1"/>
    <property type="molecule type" value="Genomic_DNA"/>
</dbReference>
<accession>A0A8T2NSS9</accession>
<organism evidence="2 3">
    <name type="scientific">Albula glossodonta</name>
    <name type="common">roundjaw bonefish</name>
    <dbReference type="NCBI Taxonomy" id="121402"/>
    <lineage>
        <taxon>Eukaryota</taxon>
        <taxon>Metazoa</taxon>
        <taxon>Chordata</taxon>
        <taxon>Craniata</taxon>
        <taxon>Vertebrata</taxon>
        <taxon>Euteleostomi</taxon>
        <taxon>Actinopterygii</taxon>
        <taxon>Neopterygii</taxon>
        <taxon>Teleostei</taxon>
        <taxon>Albuliformes</taxon>
        <taxon>Albulidae</taxon>
        <taxon>Albula</taxon>
    </lineage>
</organism>
<dbReference type="AlphaFoldDB" id="A0A8T2NSS9"/>
<feature type="compositionally biased region" description="Basic and acidic residues" evidence="1">
    <location>
        <begin position="50"/>
        <end position="66"/>
    </location>
</feature>
<feature type="region of interest" description="Disordered" evidence="1">
    <location>
        <begin position="14"/>
        <end position="71"/>
    </location>
</feature>
<evidence type="ECO:0000256" key="1">
    <source>
        <dbReference type="SAM" id="MobiDB-lite"/>
    </source>
</evidence>